<dbReference type="InterPro" id="IPR026983">
    <property type="entry name" value="DHC"/>
</dbReference>
<dbReference type="GO" id="GO:0030286">
    <property type="term" value="C:dynein complex"/>
    <property type="evidence" value="ECO:0007669"/>
    <property type="project" value="InterPro"/>
</dbReference>
<dbReference type="AlphaFoldDB" id="A0A3B5PRX5"/>
<keyword evidence="4" id="KW-1185">Reference proteome</keyword>
<keyword evidence="1" id="KW-0732">Signal</keyword>
<evidence type="ECO:0000313" key="4">
    <source>
        <dbReference type="Proteomes" id="UP000002852"/>
    </source>
</evidence>
<dbReference type="Gene3D" id="3.10.490.20">
    <property type="match status" value="1"/>
</dbReference>
<proteinExistence type="predicted"/>
<organism evidence="3 4">
    <name type="scientific">Xiphophorus maculatus</name>
    <name type="common">Southern platyfish</name>
    <name type="synonym">Platypoecilus maculatus</name>
    <dbReference type="NCBI Taxonomy" id="8083"/>
    <lineage>
        <taxon>Eukaryota</taxon>
        <taxon>Metazoa</taxon>
        <taxon>Chordata</taxon>
        <taxon>Craniata</taxon>
        <taxon>Vertebrata</taxon>
        <taxon>Euteleostomi</taxon>
        <taxon>Actinopterygii</taxon>
        <taxon>Neopterygii</taxon>
        <taxon>Teleostei</taxon>
        <taxon>Neoteleostei</taxon>
        <taxon>Acanthomorphata</taxon>
        <taxon>Ovalentaria</taxon>
        <taxon>Atherinomorphae</taxon>
        <taxon>Cyprinodontiformes</taxon>
        <taxon>Poeciliidae</taxon>
        <taxon>Poeciliinae</taxon>
        <taxon>Xiphophorus</taxon>
    </lineage>
</organism>
<dbReference type="Ensembl" id="ENSXMAT00000034455.1">
    <property type="protein sequence ID" value="ENSXMAP00000020739.1"/>
    <property type="gene ID" value="ENSXMAG00000021090.1"/>
</dbReference>
<dbReference type="Pfam" id="PF18199">
    <property type="entry name" value="Dynein_C"/>
    <property type="match status" value="1"/>
</dbReference>
<feature type="chain" id="PRO_5017189602" description="Dynein heavy chain C-terminal domain-containing protein" evidence="1">
    <location>
        <begin position="27"/>
        <end position="74"/>
    </location>
</feature>
<evidence type="ECO:0000313" key="3">
    <source>
        <dbReference type="Ensembl" id="ENSXMAP00000020739.1"/>
    </source>
</evidence>
<reference evidence="4" key="1">
    <citation type="submission" date="2012-01" db="EMBL/GenBank/DDBJ databases">
        <authorList>
            <person name="Walter R."/>
            <person name="Schartl M."/>
            <person name="Warren W."/>
        </authorList>
    </citation>
    <scope>NUCLEOTIDE SEQUENCE [LARGE SCALE GENOMIC DNA]</scope>
    <source>
        <strain evidence="4">JP 163 A</strain>
    </source>
</reference>
<evidence type="ECO:0000259" key="2">
    <source>
        <dbReference type="Pfam" id="PF18199"/>
    </source>
</evidence>
<protein>
    <recommendedName>
        <fullName evidence="2">Dynein heavy chain C-terminal domain-containing protein</fullName>
    </recommendedName>
</protein>
<dbReference type="PANTHER" id="PTHR46961">
    <property type="entry name" value="DYNEIN HEAVY CHAIN 1, AXONEMAL-LIKE PROTEIN"/>
    <property type="match status" value="1"/>
</dbReference>
<dbReference type="InterPro" id="IPR043160">
    <property type="entry name" value="Dynein_C_barrel"/>
</dbReference>
<reference evidence="3" key="4">
    <citation type="submission" date="2025-09" db="UniProtKB">
        <authorList>
            <consortium name="Ensembl"/>
        </authorList>
    </citation>
    <scope>IDENTIFICATION</scope>
    <source>
        <strain evidence="3">JP 163 A</strain>
    </source>
</reference>
<dbReference type="InterPro" id="IPR041228">
    <property type="entry name" value="Dynein_C"/>
</dbReference>
<dbReference type="GeneTree" id="ENSGT00940000158992"/>
<evidence type="ECO:0000256" key="1">
    <source>
        <dbReference type="SAM" id="SignalP"/>
    </source>
</evidence>
<dbReference type="GO" id="GO:0007018">
    <property type="term" value="P:microtubule-based movement"/>
    <property type="evidence" value="ECO:0007669"/>
    <property type="project" value="InterPro"/>
</dbReference>
<dbReference type="InParanoid" id="A0A3B5PRX5"/>
<dbReference type="PANTHER" id="PTHR46961:SF18">
    <property type="entry name" value="DYNEIN AXONEMAL HEAVY CHAIN 5"/>
    <property type="match status" value="1"/>
</dbReference>
<sequence length="74" mass="8365">ICLLFPILRLFIPTLVISCLCKSTSPLDPKLYSCPIYKKSRRTDQNYITAVALPTILSPDHWIMRGVALLCDIT</sequence>
<feature type="domain" description="Dynein heavy chain C-terminal" evidence="2">
    <location>
        <begin position="22"/>
        <end position="71"/>
    </location>
</feature>
<dbReference type="Proteomes" id="UP000002852">
    <property type="component" value="Unassembled WGS sequence"/>
</dbReference>
<reference evidence="3" key="3">
    <citation type="submission" date="2025-08" db="UniProtKB">
        <authorList>
            <consortium name="Ensembl"/>
        </authorList>
    </citation>
    <scope>IDENTIFICATION</scope>
    <source>
        <strain evidence="3">JP 163 A</strain>
    </source>
</reference>
<dbReference type="GO" id="GO:0051959">
    <property type="term" value="F:dynein light intermediate chain binding"/>
    <property type="evidence" value="ECO:0007669"/>
    <property type="project" value="InterPro"/>
</dbReference>
<dbReference type="GO" id="GO:0045505">
    <property type="term" value="F:dynein intermediate chain binding"/>
    <property type="evidence" value="ECO:0007669"/>
    <property type="project" value="InterPro"/>
</dbReference>
<dbReference type="OMA" id="RSAQXPE"/>
<feature type="signal peptide" evidence="1">
    <location>
        <begin position="1"/>
        <end position="26"/>
    </location>
</feature>
<dbReference type="STRING" id="8083.ENSXMAP00000020739"/>
<reference evidence="4" key="2">
    <citation type="journal article" date="2013" name="Nat. Genet.">
        <title>The genome of the platyfish, Xiphophorus maculatus, provides insights into evolutionary adaptation and several complex traits.</title>
        <authorList>
            <person name="Schartl M."/>
            <person name="Walter R.B."/>
            <person name="Shen Y."/>
            <person name="Garcia T."/>
            <person name="Catchen J."/>
            <person name="Amores A."/>
            <person name="Braasch I."/>
            <person name="Chalopin D."/>
            <person name="Volff J.N."/>
            <person name="Lesch K.P."/>
            <person name="Bisazza A."/>
            <person name="Minx P."/>
            <person name="Hillier L."/>
            <person name="Wilson R.K."/>
            <person name="Fuerstenberg S."/>
            <person name="Boore J."/>
            <person name="Searle S."/>
            <person name="Postlethwait J.H."/>
            <person name="Warren W.C."/>
        </authorList>
    </citation>
    <scope>NUCLEOTIDE SEQUENCE [LARGE SCALE GENOMIC DNA]</scope>
    <source>
        <strain evidence="4">JP 163 A</strain>
    </source>
</reference>
<name>A0A3B5PRX5_XIPMA</name>
<accession>A0A3B5PRX5</accession>